<dbReference type="EMBL" id="WSRP01000010">
    <property type="protein sequence ID" value="MVX56427.1"/>
    <property type="molecule type" value="Genomic_DNA"/>
</dbReference>
<dbReference type="RefSeq" id="WP_160334861.1">
    <property type="nucleotide sequence ID" value="NZ_WSRP01000010.1"/>
</dbReference>
<dbReference type="Proteomes" id="UP000472580">
    <property type="component" value="Unassembled WGS sequence"/>
</dbReference>
<accession>A0A6L6YFX5</accession>
<sequence length="462" mass="54121">MDGQQRLLSLLINDESDLQKPLEIQINSYCLRLIREFDEFLDIDPIQTTCNKQRLENAYFNWIVYDNMPSGEQLFQNINIDTRKLSVFDEFIGRAFQTDTNNEKFKFVKALKNAVAMDQLGYNYNLSQLKDFKDTVSVPFDPVDYDWTLRLLLGHCVSFTFPKAKFNNIKMQNIVNDNLRNELKTAQPNVIESIRENLAKLTEAITQNRLFLSRRHAKSCCQDTNIDEFQLLQIYLMSYDTWLPTDKCRDLFKLYLENPDNPQQDKNKAITFVIQNLDLSKNFKSKAKSFKRKDLCLSDWLLFYALNFLDEGKTIFIKAAKDIQVSNGTSAEIFEQIFKEMKEHYSIKKFKFPRYSGEIEHFVAQRNSTSSIDETLINSYANLCLIPNGINQSLRDLSISQKANIICKQNKESKEIFLPKLTFTALAVTKLKNDEERILNVLNDFWLNFTKEMQYKLKSMDN</sequence>
<name>A0A6L6YFX5_9BURK</name>
<reference evidence="1 2" key="1">
    <citation type="submission" date="2019-12" db="EMBL/GenBank/DDBJ databases">
        <title>Microbes associate with the intestines of laboratory mice.</title>
        <authorList>
            <person name="Navarre W."/>
            <person name="Wong E."/>
        </authorList>
    </citation>
    <scope>NUCLEOTIDE SEQUENCE [LARGE SCALE GENOMIC DNA]</scope>
    <source>
        <strain evidence="1 2">NM82_D38</strain>
    </source>
</reference>
<organism evidence="1 2">
    <name type="scientific">Parasutterella muris</name>
    <dbReference type="NCBI Taxonomy" id="2565572"/>
    <lineage>
        <taxon>Bacteria</taxon>
        <taxon>Pseudomonadati</taxon>
        <taxon>Pseudomonadota</taxon>
        <taxon>Betaproteobacteria</taxon>
        <taxon>Burkholderiales</taxon>
        <taxon>Sutterellaceae</taxon>
        <taxon>Parasutterella</taxon>
    </lineage>
</organism>
<comment type="caution">
    <text evidence="1">The sequence shown here is derived from an EMBL/GenBank/DDBJ whole genome shotgun (WGS) entry which is preliminary data.</text>
</comment>
<protein>
    <submittedName>
        <fullName evidence="1">Uncharacterized protein</fullName>
    </submittedName>
</protein>
<proteinExistence type="predicted"/>
<evidence type="ECO:0000313" key="1">
    <source>
        <dbReference type="EMBL" id="MVX56427.1"/>
    </source>
</evidence>
<dbReference type="AlphaFoldDB" id="A0A6L6YFX5"/>
<gene>
    <name evidence="1" type="ORF">E5987_04295</name>
</gene>
<evidence type="ECO:0000313" key="2">
    <source>
        <dbReference type="Proteomes" id="UP000472580"/>
    </source>
</evidence>
<keyword evidence="2" id="KW-1185">Reference proteome</keyword>